<name>A0A3G8ZND8_9ACTN</name>
<evidence type="ECO:0000259" key="9">
    <source>
        <dbReference type="Pfam" id="PF01648"/>
    </source>
</evidence>
<dbReference type="NCBIfam" id="NF000832">
    <property type="entry name" value="PRK00070.3-2"/>
    <property type="match status" value="1"/>
</dbReference>
<feature type="domain" description="4'-phosphopantetheinyl transferase" evidence="9">
    <location>
        <begin position="15"/>
        <end position="109"/>
    </location>
</feature>
<dbReference type="InterPro" id="IPR037143">
    <property type="entry name" value="4-PPantetheinyl_Trfase_dom_sf"/>
</dbReference>
<feature type="binding site" evidence="8">
    <location>
        <position position="67"/>
    </location>
    <ligand>
        <name>Mg(2+)</name>
        <dbReference type="ChEBI" id="CHEBI:18420"/>
    </ligand>
</feature>
<keyword evidence="3 8" id="KW-0479">Metal-binding</keyword>
<keyword evidence="8" id="KW-0963">Cytoplasm</keyword>
<dbReference type="InterPro" id="IPR004568">
    <property type="entry name" value="Ppantetheine-prot_Trfase_dom"/>
</dbReference>
<dbReference type="KEGG" id="nak:EH165_11450"/>
<keyword evidence="2 8" id="KW-0808">Transferase</keyword>
<dbReference type="GO" id="GO:0005737">
    <property type="term" value="C:cytoplasm"/>
    <property type="evidence" value="ECO:0007669"/>
    <property type="project" value="UniProtKB-SubCell"/>
</dbReference>
<evidence type="ECO:0000313" key="10">
    <source>
        <dbReference type="EMBL" id="AZI58658.1"/>
    </source>
</evidence>
<comment type="catalytic activity">
    <reaction evidence="8">
        <text>apo-[ACP] + CoA = holo-[ACP] + adenosine 3',5'-bisphosphate + H(+)</text>
        <dbReference type="Rhea" id="RHEA:12068"/>
        <dbReference type="Rhea" id="RHEA-COMP:9685"/>
        <dbReference type="Rhea" id="RHEA-COMP:9690"/>
        <dbReference type="ChEBI" id="CHEBI:15378"/>
        <dbReference type="ChEBI" id="CHEBI:29999"/>
        <dbReference type="ChEBI" id="CHEBI:57287"/>
        <dbReference type="ChEBI" id="CHEBI:58343"/>
        <dbReference type="ChEBI" id="CHEBI:64479"/>
        <dbReference type="EC" id="2.7.8.7"/>
    </reaction>
</comment>
<evidence type="ECO:0000256" key="6">
    <source>
        <dbReference type="ARBA" id="ARBA00023098"/>
    </source>
</evidence>
<dbReference type="SUPFAM" id="SSF56214">
    <property type="entry name" value="4'-phosphopantetheinyl transferase"/>
    <property type="match status" value="1"/>
</dbReference>
<dbReference type="HAMAP" id="MF_00101">
    <property type="entry name" value="AcpS"/>
    <property type="match status" value="1"/>
</dbReference>
<comment type="similarity">
    <text evidence="8">Belongs to the P-Pant transferase superfamily. AcpS family.</text>
</comment>
<proteinExistence type="inferred from homology"/>
<dbReference type="Pfam" id="PF01648">
    <property type="entry name" value="ACPS"/>
    <property type="match status" value="1"/>
</dbReference>
<keyword evidence="4 8" id="KW-0276">Fatty acid metabolism</keyword>
<evidence type="ECO:0000256" key="8">
    <source>
        <dbReference type="HAMAP-Rule" id="MF_00101"/>
    </source>
</evidence>
<dbReference type="AlphaFoldDB" id="A0A3G8ZND8"/>
<evidence type="ECO:0000313" key="11">
    <source>
        <dbReference type="Proteomes" id="UP000268084"/>
    </source>
</evidence>
<comment type="cofactor">
    <cofactor evidence="8">
        <name>Mg(2+)</name>
        <dbReference type="ChEBI" id="CHEBI:18420"/>
    </cofactor>
</comment>
<dbReference type="Gene3D" id="3.90.470.20">
    <property type="entry name" value="4'-phosphopantetheinyl transferase domain"/>
    <property type="match status" value="1"/>
</dbReference>
<dbReference type="GO" id="GO:0008897">
    <property type="term" value="F:holo-[acyl-carrier-protein] synthase activity"/>
    <property type="evidence" value="ECO:0007669"/>
    <property type="project" value="UniProtKB-UniRule"/>
</dbReference>
<evidence type="ECO:0000256" key="1">
    <source>
        <dbReference type="ARBA" id="ARBA00022516"/>
    </source>
</evidence>
<dbReference type="EMBL" id="CP034170">
    <property type="protein sequence ID" value="AZI58658.1"/>
    <property type="molecule type" value="Genomic_DNA"/>
</dbReference>
<keyword evidence="5 8" id="KW-0460">Magnesium</keyword>
<keyword evidence="7 8" id="KW-0275">Fatty acid biosynthesis</keyword>
<dbReference type="RefSeq" id="WP_124799567.1">
    <property type="nucleotide sequence ID" value="NZ_CP034170.1"/>
</dbReference>
<protein>
    <recommendedName>
        <fullName evidence="8">Holo-[acyl-carrier-protein] synthase</fullName>
        <shortName evidence="8">Holo-ACP synthase</shortName>
        <ecNumber evidence="8">2.7.8.7</ecNumber>
    </recommendedName>
    <alternativeName>
        <fullName evidence="8">4'-phosphopantetheinyl transferase AcpS</fullName>
    </alternativeName>
</protein>
<dbReference type="OrthoDB" id="517356at2"/>
<evidence type="ECO:0000256" key="2">
    <source>
        <dbReference type="ARBA" id="ARBA00022679"/>
    </source>
</evidence>
<reference evidence="10 11" key="2">
    <citation type="submission" date="2018-12" db="EMBL/GenBank/DDBJ databases">
        <title>Nakamurella antarcticus sp. nov., isolated from Antarctica South Shetland Islands soil.</title>
        <authorList>
            <person name="Peng F."/>
        </authorList>
    </citation>
    <scope>NUCLEOTIDE SEQUENCE [LARGE SCALE GENOMIC DNA]</scope>
    <source>
        <strain evidence="10 11">S14-144</strain>
    </source>
</reference>
<sequence>MTSFPALPPDARVLGVGIDVVAVERFAASLVRTPALRERLFTAGEQVTSTGAPRRAASLAARFAVKEAVAKALGVPAGMDWHHCSVVSSGNGAPSLVTVDTVQAAAVAAGITRWQISMSHDAGIAAAVVVALGQGPGL</sequence>
<keyword evidence="11" id="KW-1185">Reference proteome</keyword>
<gene>
    <name evidence="8" type="primary">acpS</name>
    <name evidence="10" type="ORF">EH165_11450</name>
</gene>
<dbReference type="GO" id="GO:0000287">
    <property type="term" value="F:magnesium ion binding"/>
    <property type="evidence" value="ECO:0007669"/>
    <property type="project" value="UniProtKB-UniRule"/>
</dbReference>
<dbReference type="InterPro" id="IPR008278">
    <property type="entry name" value="4-PPantetheinyl_Trfase_dom"/>
</dbReference>
<comment type="function">
    <text evidence="8">Transfers the 4'-phosphopantetheine moiety from coenzyme A to a Ser of acyl-carrier-protein.</text>
</comment>
<dbReference type="GO" id="GO:0006633">
    <property type="term" value="P:fatty acid biosynthetic process"/>
    <property type="evidence" value="ECO:0007669"/>
    <property type="project" value="UniProtKB-UniRule"/>
</dbReference>
<keyword evidence="6 8" id="KW-0443">Lipid metabolism</keyword>
<evidence type="ECO:0000256" key="5">
    <source>
        <dbReference type="ARBA" id="ARBA00022842"/>
    </source>
</evidence>
<feature type="binding site" evidence="8">
    <location>
        <position position="19"/>
    </location>
    <ligand>
        <name>Mg(2+)</name>
        <dbReference type="ChEBI" id="CHEBI:18420"/>
    </ligand>
</feature>
<keyword evidence="1 8" id="KW-0444">Lipid biosynthesis</keyword>
<dbReference type="Proteomes" id="UP000268084">
    <property type="component" value="Chromosome"/>
</dbReference>
<evidence type="ECO:0000256" key="4">
    <source>
        <dbReference type="ARBA" id="ARBA00022832"/>
    </source>
</evidence>
<comment type="subcellular location">
    <subcellularLocation>
        <location evidence="8">Cytoplasm</location>
    </subcellularLocation>
</comment>
<organism evidence="10 11">
    <name type="scientific">Nakamurella antarctica</name>
    <dbReference type="NCBI Taxonomy" id="1902245"/>
    <lineage>
        <taxon>Bacteria</taxon>
        <taxon>Bacillati</taxon>
        <taxon>Actinomycetota</taxon>
        <taxon>Actinomycetes</taxon>
        <taxon>Nakamurellales</taxon>
        <taxon>Nakamurellaceae</taxon>
        <taxon>Nakamurella</taxon>
    </lineage>
</organism>
<reference evidence="10 11" key="1">
    <citation type="submission" date="2018-11" db="EMBL/GenBank/DDBJ databases">
        <authorList>
            <person name="Da X."/>
        </authorList>
    </citation>
    <scope>NUCLEOTIDE SEQUENCE [LARGE SCALE GENOMIC DNA]</scope>
    <source>
        <strain evidence="10 11">S14-144</strain>
    </source>
</reference>
<dbReference type="InterPro" id="IPR002582">
    <property type="entry name" value="ACPS"/>
</dbReference>
<dbReference type="NCBIfam" id="TIGR00556">
    <property type="entry name" value="pantethn_trn"/>
    <property type="match status" value="1"/>
</dbReference>
<accession>A0A3G8ZND8</accession>
<evidence type="ECO:0000256" key="7">
    <source>
        <dbReference type="ARBA" id="ARBA00023160"/>
    </source>
</evidence>
<dbReference type="EC" id="2.7.8.7" evidence="8"/>
<evidence type="ECO:0000256" key="3">
    <source>
        <dbReference type="ARBA" id="ARBA00022723"/>
    </source>
</evidence>